<keyword evidence="4" id="KW-1185">Reference proteome</keyword>
<dbReference type="InterPro" id="IPR013411">
    <property type="entry name" value="CRISPR-assoc_RAMP_Csx7"/>
</dbReference>
<dbReference type="InterPro" id="IPR052216">
    <property type="entry name" value="CRISPR_Csm3_endoribonuclease"/>
</dbReference>
<dbReference type="PANTHER" id="PTHR35579">
    <property type="entry name" value="CRISPR SYSTEM CMS ENDORIBONUCLEASE CSM3"/>
    <property type="match status" value="1"/>
</dbReference>
<dbReference type="Proteomes" id="UP000003835">
    <property type="component" value="Unassembled WGS sequence"/>
</dbReference>
<name>B4VYY5_9CYAN</name>
<protein>
    <submittedName>
        <fullName evidence="3">CRISPR-associated RAMP protein, SSO1426 family</fullName>
    </submittedName>
</protein>
<accession>B4VYY5</accession>
<keyword evidence="1" id="KW-0051">Antiviral defense</keyword>
<dbReference type="PANTHER" id="PTHR35579:SF6">
    <property type="entry name" value="DUF324 DOMAIN-CONTAINING PROTEIN"/>
    <property type="match status" value="1"/>
</dbReference>
<dbReference type="GO" id="GO:0051607">
    <property type="term" value="P:defense response to virus"/>
    <property type="evidence" value="ECO:0007669"/>
    <property type="project" value="UniProtKB-KW"/>
</dbReference>
<evidence type="ECO:0000313" key="3">
    <source>
        <dbReference type="EMBL" id="EDX72868.1"/>
    </source>
</evidence>
<evidence type="ECO:0000259" key="2">
    <source>
        <dbReference type="Pfam" id="PF03787"/>
    </source>
</evidence>
<proteinExistence type="predicted"/>
<reference evidence="3 4" key="1">
    <citation type="submission" date="2008-07" db="EMBL/GenBank/DDBJ databases">
        <authorList>
            <person name="Tandeau de Marsac N."/>
            <person name="Ferriera S."/>
            <person name="Johnson J."/>
            <person name="Kravitz S."/>
            <person name="Beeson K."/>
            <person name="Sutton G."/>
            <person name="Rogers Y.-H."/>
            <person name="Friedman R."/>
            <person name="Frazier M."/>
            <person name="Venter J.C."/>
        </authorList>
    </citation>
    <scope>NUCLEOTIDE SEQUENCE [LARGE SCALE GENOMIC DNA]</scope>
    <source>
        <strain evidence="3 4">PCC 7420</strain>
    </source>
</reference>
<dbReference type="AlphaFoldDB" id="B4VYY5"/>
<dbReference type="STRING" id="118168.MC7420_3314"/>
<organism evidence="3 4">
    <name type="scientific">Coleofasciculus chthonoplastes PCC 7420</name>
    <dbReference type="NCBI Taxonomy" id="118168"/>
    <lineage>
        <taxon>Bacteria</taxon>
        <taxon>Bacillati</taxon>
        <taxon>Cyanobacteriota</taxon>
        <taxon>Cyanophyceae</taxon>
        <taxon>Coleofasciculales</taxon>
        <taxon>Coleofasciculaceae</taxon>
        <taxon>Coleofasciculus</taxon>
    </lineage>
</organism>
<dbReference type="NCBIfam" id="TIGR02581">
    <property type="entry name" value="cas_cyan_RAMP"/>
    <property type="match status" value="1"/>
</dbReference>
<sequence>MFDCFKNRLDIGGKLTTVTALRISAGRSTEPIGSDLPVIKDALGKPLIPGASFKGALRSRLECFLRGILGGERTLVANPAVEEEWSITAQEMRQLKEQYTTDTALTEAILSQTDLISILFGSPWLASKFQVRDLTVLPDYWFGQYQERDGVAIDRDTETAADGKLYDFQVVPAGTPFKFKAVVENAEDWELGLLMIGLHQFETEQIPLGGGRSRGLGVVKLEVERMDWFDARDESNRDEVDADKLLNYLKKMVNNEGSAYEDGQGYKDQWVQSLISYLENRKNQTAEVNTR</sequence>
<evidence type="ECO:0000313" key="4">
    <source>
        <dbReference type="Proteomes" id="UP000003835"/>
    </source>
</evidence>
<evidence type="ECO:0000256" key="1">
    <source>
        <dbReference type="ARBA" id="ARBA00023118"/>
    </source>
</evidence>
<feature type="domain" description="CRISPR type III-associated protein" evidence="2">
    <location>
        <begin position="14"/>
        <end position="220"/>
    </location>
</feature>
<dbReference type="OrthoDB" id="1063910at2"/>
<gene>
    <name evidence="3" type="ORF">MC7420_3314</name>
</gene>
<dbReference type="RefSeq" id="WP_006104021.1">
    <property type="nucleotide sequence ID" value="NZ_DS989861.1"/>
</dbReference>
<dbReference type="InterPro" id="IPR005537">
    <property type="entry name" value="RAMP_III_fam"/>
</dbReference>
<dbReference type="HOGENOM" id="CLU_084207_0_0_3"/>
<dbReference type="Pfam" id="PF03787">
    <property type="entry name" value="RAMPs"/>
    <property type="match status" value="1"/>
</dbReference>
<dbReference type="EMBL" id="DS989861">
    <property type="protein sequence ID" value="EDX72868.1"/>
    <property type="molecule type" value="Genomic_DNA"/>
</dbReference>
<dbReference type="eggNOG" id="COG1337">
    <property type="taxonomic scope" value="Bacteria"/>
</dbReference>